<organism evidence="4 5">
    <name type="scientific">Kibdelosporangium persicum</name>
    <dbReference type="NCBI Taxonomy" id="2698649"/>
    <lineage>
        <taxon>Bacteria</taxon>
        <taxon>Bacillati</taxon>
        <taxon>Actinomycetota</taxon>
        <taxon>Actinomycetes</taxon>
        <taxon>Pseudonocardiales</taxon>
        <taxon>Pseudonocardiaceae</taxon>
        <taxon>Kibdelosporangium</taxon>
    </lineage>
</organism>
<evidence type="ECO:0000259" key="3">
    <source>
        <dbReference type="Pfam" id="PF11887"/>
    </source>
</evidence>
<dbReference type="InterPro" id="IPR024516">
    <property type="entry name" value="Mce_C"/>
</dbReference>
<proteinExistence type="predicted"/>
<keyword evidence="1" id="KW-0812">Transmembrane</keyword>
<evidence type="ECO:0000256" key="1">
    <source>
        <dbReference type="SAM" id="Phobius"/>
    </source>
</evidence>
<dbReference type="PANTHER" id="PTHR33371">
    <property type="entry name" value="INTERMEMBRANE PHOSPHOLIPID TRANSPORT SYSTEM BINDING PROTEIN MLAD-RELATED"/>
    <property type="match status" value="1"/>
</dbReference>
<comment type="caution">
    <text evidence="4">The sequence shown here is derived from an EMBL/GenBank/DDBJ whole genome shotgun (WGS) entry which is preliminary data.</text>
</comment>
<evidence type="ECO:0000259" key="2">
    <source>
        <dbReference type="Pfam" id="PF02470"/>
    </source>
</evidence>
<name>A0ABX2EX00_9PSEU</name>
<feature type="domain" description="Mammalian cell entry C-terminal" evidence="3">
    <location>
        <begin position="133"/>
        <end position="315"/>
    </location>
</feature>
<dbReference type="InterPro" id="IPR052336">
    <property type="entry name" value="MlaD_Phospholipid_Transporter"/>
</dbReference>
<feature type="domain" description="Mce/MlaD" evidence="2">
    <location>
        <begin position="52"/>
        <end position="126"/>
    </location>
</feature>
<dbReference type="PANTHER" id="PTHR33371:SF18">
    <property type="entry name" value="MCE-FAMILY PROTEIN MCE3C"/>
    <property type="match status" value="1"/>
</dbReference>
<keyword evidence="1" id="KW-0472">Membrane</keyword>
<dbReference type="EMBL" id="JAAATY010000001">
    <property type="protein sequence ID" value="NRN63335.1"/>
    <property type="molecule type" value="Genomic_DNA"/>
</dbReference>
<dbReference type="InterPro" id="IPR005693">
    <property type="entry name" value="Mce"/>
</dbReference>
<dbReference type="PRINTS" id="PR01782">
    <property type="entry name" value="MCEVIRFACTOR"/>
</dbReference>
<accession>A0ABX2EX00</accession>
<keyword evidence="1" id="KW-1133">Transmembrane helix</keyword>
<keyword evidence="5" id="KW-1185">Reference proteome</keyword>
<sequence>MKAVLSRGSAGKRASPRKERNQAVVGASTLAVLVLSTLAVFFSDDLPIIGTGTTYSAYFSEAAGLADGNEVQIAGVKVGEVSTVALAGNQVRVGFKVRDVRLGDQTRAAIGIKTLLGEKYLALEPGGPGSQDPGEPIPRTRTTTPFDVNSALGELSTTVDNLDTVKLAESFKVVADTFKDTPEHMRGALDGLSALSKTISSRDKALAELLANTSQVSRTLAGRNDQIVKLIADGNLLLAEIQRRKEAITQLLKGTTALANELRGLVADNRTQLKPVLQQLEKVTSLLQRNQDNLSRGLAALAPFVRISTNTTGNGRWFEGYLCGLLPPYVNLGPGKTNGLTINPDGCLPPISGGGR</sequence>
<dbReference type="RefSeq" id="WP_173123942.1">
    <property type="nucleotide sequence ID" value="NZ_CBCSGW010000033.1"/>
</dbReference>
<evidence type="ECO:0000313" key="4">
    <source>
        <dbReference type="EMBL" id="NRN63335.1"/>
    </source>
</evidence>
<dbReference type="Pfam" id="PF02470">
    <property type="entry name" value="MlaD"/>
    <property type="match status" value="1"/>
</dbReference>
<gene>
    <name evidence="4" type="ORF">GC106_5360</name>
</gene>
<evidence type="ECO:0000313" key="5">
    <source>
        <dbReference type="Proteomes" id="UP000763557"/>
    </source>
</evidence>
<feature type="transmembrane region" description="Helical" evidence="1">
    <location>
        <begin position="21"/>
        <end position="42"/>
    </location>
</feature>
<reference evidence="4 5" key="1">
    <citation type="submission" date="2020-01" db="EMBL/GenBank/DDBJ databases">
        <title>Kibdelosporangium persica a novel Actinomycetes from a hot desert in Iran.</title>
        <authorList>
            <person name="Safaei N."/>
            <person name="Zaburannyi N."/>
            <person name="Mueller R."/>
            <person name="Wink J."/>
        </authorList>
    </citation>
    <scope>NUCLEOTIDE SEQUENCE [LARGE SCALE GENOMIC DNA]</scope>
    <source>
        <strain evidence="4 5">4NS15</strain>
    </source>
</reference>
<protein>
    <submittedName>
        <fullName evidence="4">Phospholipid/cholesterol/gamma-HCH transport system substrate-binding protein</fullName>
    </submittedName>
</protein>
<dbReference type="Pfam" id="PF11887">
    <property type="entry name" value="Mce4_CUP1"/>
    <property type="match status" value="1"/>
</dbReference>
<dbReference type="NCBIfam" id="TIGR00996">
    <property type="entry name" value="Mtu_fam_mce"/>
    <property type="match status" value="1"/>
</dbReference>
<dbReference type="Proteomes" id="UP000763557">
    <property type="component" value="Unassembled WGS sequence"/>
</dbReference>
<dbReference type="InterPro" id="IPR003399">
    <property type="entry name" value="Mce/MlaD"/>
</dbReference>